<dbReference type="PROSITE" id="PS50263">
    <property type="entry name" value="CN_HYDROLASE"/>
    <property type="match status" value="1"/>
</dbReference>
<feature type="domain" description="CN hydrolase" evidence="1">
    <location>
        <begin position="1"/>
        <end position="100"/>
    </location>
</feature>
<dbReference type="SUPFAM" id="SSF56317">
    <property type="entry name" value="Carbon-nitrogen hydrolase"/>
    <property type="match status" value="1"/>
</dbReference>
<sequence>MVCYDLRFPELALKLRTQGANILSAPAAFTFTTGQMHWQLLIQARAMDTQCQVLGAAQQGWHSHGKRQTWGHSMAAQSQGKILAEVTDEGSQLIIVPFDIEEQQNIRNAMPLINHRKLINLFSKDTISPVNTHHD</sequence>
<evidence type="ECO:0000313" key="3">
    <source>
        <dbReference type="EMBL" id="KAF7276054.1"/>
    </source>
</evidence>
<evidence type="ECO:0000259" key="1">
    <source>
        <dbReference type="PROSITE" id="PS50263"/>
    </source>
</evidence>
<dbReference type="AlphaFoldDB" id="A0A834IDG8"/>
<proteinExistence type="predicted"/>
<dbReference type="Proteomes" id="UP000625711">
    <property type="component" value="Unassembled WGS sequence"/>
</dbReference>
<gene>
    <name evidence="2" type="ORF">GWI33_010968</name>
    <name evidence="3" type="ORF">GWI33_010969</name>
</gene>
<comment type="caution">
    <text evidence="2">The sequence shown here is derived from an EMBL/GenBank/DDBJ whole genome shotgun (WGS) entry which is preliminary data.</text>
</comment>
<reference evidence="2" key="1">
    <citation type="submission" date="2020-08" db="EMBL/GenBank/DDBJ databases">
        <title>Genome sequencing and assembly of the red palm weevil Rhynchophorus ferrugineus.</title>
        <authorList>
            <person name="Dias G.B."/>
            <person name="Bergman C.M."/>
            <person name="Manee M."/>
        </authorList>
    </citation>
    <scope>NUCLEOTIDE SEQUENCE</scope>
    <source>
        <strain evidence="2">AA-2017</strain>
        <tissue evidence="2">Whole larva</tissue>
    </source>
</reference>
<dbReference type="EMBL" id="JAACXV010008498">
    <property type="protein sequence ID" value="KAF7276053.1"/>
    <property type="molecule type" value="Genomic_DNA"/>
</dbReference>
<keyword evidence="4" id="KW-1185">Reference proteome</keyword>
<dbReference type="EMBL" id="JAACXV010008498">
    <property type="protein sequence ID" value="KAF7276054.1"/>
    <property type="molecule type" value="Genomic_DNA"/>
</dbReference>
<evidence type="ECO:0000313" key="4">
    <source>
        <dbReference type="Proteomes" id="UP000625711"/>
    </source>
</evidence>
<name>A0A834IDG8_RHYFE</name>
<dbReference type="PANTHER" id="PTHR23088:SF27">
    <property type="entry name" value="DEAMINATED GLUTATHIONE AMIDASE"/>
    <property type="match status" value="1"/>
</dbReference>
<dbReference type="PANTHER" id="PTHR23088">
    <property type="entry name" value="NITRILASE-RELATED"/>
    <property type="match status" value="1"/>
</dbReference>
<accession>A0A834IDG8</accession>
<dbReference type="OrthoDB" id="680339at2759"/>
<dbReference type="Pfam" id="PF00795">
    <property type="entry name" value="CN_hydrolase"/>
    <property type="match status" value="1"/>
</dbReference>
<evidence type="ECO:0000313" key="2">
    <source>
        <dbReference type="EMBL" id="KAF7276053.1"/>
    </source>
</evidence>
<dbReference type="Gene3D" id="3.60.110.10">
    <property type="entry name" value="Carbon-nitrogen hydrolase"/>
    <property type="match status" value="1"/>
</dbReference>
<organism evidence="2 4">
    <name type="scientific">Rhynchophorus ferrugineus</name>
    <name type="common">Red palm weevil</name>
    <name type="synonym">Curculio ferrugineus</name>
    <dbReference type="NCBI Taxonomy" id="354439"/>
    <lineage>
        <taxon>Eukaryota</taxon>
        <taxon>Metazoa</taxon>
        <taxon>Ecdysozoa</taxon>
        <taxon>Arthropoda</taxon>
        <taxon>Hexapoda</taxon>
        <taxon>Insecta</taxon>
        <taxon>Pterygota</taxon>
        <taxon>Neoptera</taxon>
        <taxon>Endopterygota</taxon>
        <taxon>Coleoptera</taxon>
        <taxon>Polyphaga</taxon>
        <taxon>Cucujiformia</taxon>
        <taxon>Curculionidae</taxon>
        <taxon>Dryophthorinae</taxon>
        <taxon>Rhynchophorus</taxon>
    </lineage>
</organism>
<dbReference type="InterPro" id="IPR036526">
    <property type="entry name" value="C-N_Hydrolase_sf"/>
</dbReference>
<dbReference type="InterPro" id="IPR003010">
    <property type="entry name" value="C-N_Hydrolase"/>
</dbReference>
<protein>
    <recommendedName>
        <fullName evidence="1">CN hydrolase domain-containing protein</fullName>
    </recommendedName>
</protein>